<comment type="caution">
    <text evidence="1">The sequence shown here is derived from an EMBL/GenBank/DDBJ whole genome shotgun (WGS) entry which is preliminary data.</text>
</comment>
<dbReference type="Proteomes" id="UP000554286">
    <property type="component" value="Unassembled WGS sequence"/>
</dbReference>
<dbReference type="EMBL" id="JACIGK010000034">
    <property type="protein sequence ID" value="MBB4267791.1"/>
    <property type="molecule type" value="Genomic_DNA"/>
</dbReference>
<protein>
    <recommendedName>
        <fullName evidence="3">Sulfate transporter</fullName>
    </recommendedName>
</protein>
<accession>A0A7W6RFV4</accession>
<name>A0A7W6RFV4_9PROT</name>
<dbReference type="Pfam" id="PF11363">
    <property type="entry name" value="DUF3164"/>
    <property type="match status" value="1"/>
</dbReference>
<gene>
    <name evidence="1" type="ORF">GGD89_003441</name>
</gene>
<dbReference type="AlphaFoldDB" id="A0A7W6RFV4"/>
<keyword evidence="2" id="KW-1185">Reference proteome</keyword>
<organism evidence="1 2">
    <name type="scientific">Roseospira visakhapatnamensis</name>
    <dbReference type="NCBI Taxonomy" id="390880"/>
    <lineage>
        <taxon>Bacteria</taxon>
        <taxon>Pseudomonadati</taxon>
        <taxon>Pseudomonadota</taxon>
        <taxon>Alphaproteobacteria</taxon>
        <taxon>Rhodospirillales</taxon>
        <taxon>Rhodospirillaceae</taxon>
        <taxon>Roseospira</taxon>
    </lineage>
</organism>
<evidence type="ECO:0000313" key="1">
    <source>
        <dbReference type="EMBL" id="MBB4267791.1"/>
    </source>
</evidence>
<evidence type="ECO:0000313" key="2">
    <source>
        <dbReference type="Proteomes" id="UP000554286"/>
    </source>
</evidence>
<dbReference type="RefSeq" id="WP_184047813.1">
    <property type="nucleotide sequence ID" value="NZ_JACIGK010000034.1"/>
</dbReference>
<reference evidence="1 2" key="1">
    <citation type="submission" date="2020-08" db="EMBL/GenBank/DDBJ databases">
        <title>Genome sequencing of Purple Non-Sulfur Bacteria from various extreme environments.</title>
        <authorList>
            <person name="Mayer M."/>
        </authorList>
    </citation>
    <scope>NUCLEOTIDE SEQUENCE [LARGE SCALE GENOMIC DNA]</scope>
    <source>
        <strain evidence="1 2">JA131</strain>
    </source>
</reference>
<proteinExistence type="predicted"/>
<sequence>MTDYPPVETLPIPTVPPGYMKDSKGRLVPEQLVRPLDALMDQTVEKLIGYAEDISAQIGRFRGHSFDDVASFMQLAADQYGASIGGAKGNVTLTSYDGCRKVQIQVADHLTFGAELQVAKSLIDECIVEWSDGVRAEIRALVEHAFRVDKQGQVSRDAVLALRRVDIDDDRWRRAMDAITDSIRVVGSKSYIRFYRRADPQAKWEPITVDLAAA</sequence>
<dbReference type="InterPro" id="IPR021505">
    <property type="entry name" value="Phage_B3_Orf6"/>
</dbReference>
<evidence type="ECO:0008006" key="3">
    <source>
        <dbReference type="Google" id="ProtNLM"/>
    </source>
</evidence>